<evidence type="ECO:0000256" key="9">
    <source>
        <dbReference type="ARBA" id="ARBA00022840"/>
    </source>
</evidence>
<gene>
    <name evidence="17" type="primary">narX</name>
    <name evidence="17" type="ordered locus">CNE_2c22980</name>
</gene>
<keyword evidence="5 17" id="KW-0808">Transferase</keyword>
<dbReference type="GO" id="GO:0000155">
    <property type="term" value="F:phosphorelay sensor kinase activity"/>
    <property type="evidence" value="ECO:0007669"/>
    <property type="project" value="InterPro"/>
</dbReference>
<dbReference type="InterPro" id="IPR029095">
    <property type="entry name" value="NarX-like_N"/>
</dbReference>
<dbReference type="CDD" id="cd16917">
    <property type="entry name" value="HATPase_UhpB-NarQ-NarX-like"/>
    <property type="match status" value="1"/>
</dbReference>
<evidence type="ECO:0000256" key="1">
    <source>
        <dbReference type="ARBA" id="ARBA00000085"/>
    </source>
</evidence>
<comment type="catalytic activity">
    <reaction evidence="1">
        <text>ATP + protein L-histidine = ADP + protein N-phospho-L-histidine.</text>
        <dbReference type="EC" id="2.7.13.3"/>
    </reaction>
</comment>
<evidence type="ECO:0000256" key="5">
    <source>
        <dbReference type="ARBA" id="ARBA00022679"/>
    </source>
</evidence>
<dbReference type="InterPro" id="IPR003594">
    <property type="entry name" value="HATPase_dom"/>
</dbReference>
<keyword evidence="6 14" id="KW-0812">Transmembrane</keyword>
<evidence type="ECO:0000256" key="6">
    <source>
        <dbReference type="ARBA" id="ARBA00022692"/>
    </source>
</evidence>
<keyword evidence="11" id="KW-0902">Two-component regulatory system</keyword>
<evidence type="ECO:0000256" key="10">
    <source>
        <dbReference type="ARBA" id="ARBA00022989"/>
    </source>
</evidence>
<comment type="subcellular location">
    <subcellularLocation>
        <location evidence="2">Membrane</location>
        <topology evidence="2">Multi-pass membrane protein</topology>
    </subcellularLocation>
</comment>
<keyword evidence="8 17" id="KW-0418">Kinase</keyword>
<dbReference type="PROSITE" id="PS50109">
    <property type="entry name" value="HIS_KIN"/>
    <property type="match status" value="1"/>
</dbReference>
<dbReference type="SUPFAM" id="SSF55874">
    <property type="entry name" value="ATPase domain of HSP90 chaperone/DNA topoisomerase II/histidine kinase"/>
    <property type="match status" value="1"/>
</dbReference>
<dbReference type="SMART" id="SM00304">
    <property type="entry name" value="HAMP"/>
    <property type="match status" value="1"/>
</dbReference>
<dbReference type="Pfam" id="PF02518">
    <property type="entry name" value="HATPase_c"/>
    <property type="match status" value="1"/>
</dbReference>
<dbReference type="InterPro" id="IPR005467">
    <property type="entry name" value="His_kinase_dom"/>
</dbReference>
<dbReference type="Pfam" id="PF00672">
    <property type="entry name" value="HAMP"/>
    <property type="match status" value="1"/>
</dbReference>
<feature type="transmembrane region" description="Helical" evidence="14">
    <location>
        <begin position="262"/>
        <end position="288"/>
    </location>
</feature>
<evidence type="ECO:0000313" key="17">
    <source>
        <dbReference type="EMBL" id="AEI81246.1"/>
    </source>
</evidence>
<feature type="transmembrane region" description="Helical" evidence="14">
    <location>
        <begin position="105"/>
        <end position="128"/>
    </location>
</feature>
<evidence type="ECO:0000256" key="7">
    <source>
        <dbReference type="ARBA" id="ARBA00022741"/>
    </source>
</evidence>
<keyword evidence="4" id="KW-0597">Phosphoprotein</keyword>
<dbReference type="EMBL" id="CP002878">
    <property type="protein sequence ID" value="AEI81246.1"/>
    <property type="molecule type" value="Genomic_DNA"/>
</dbReference>
<dbReference type="CDD" id="cd19408">
    <property type="entry name" value="NarX_NarQ_sensor"/>
    <property type="match status" value="1"/>
</dbReference>
<evidence type="ECO:0000256" key="13">
    <source>
        <dbReference type="SAM" id="Coils"/>
    </source>
</evidence>
<dbReference type="SMART" id="SM00065">
    <property type="entry name" value="GAF"/>
    <property type="match status" value="1"/>
</dbReference>
<keyword evidence="12 14" id="KW-0472">Membrane</keyword>
<evidence type="ECO:0000259" key="15">
    <source>
        <dbReference type="PROSITE" id="PS50109"/>
    </source>
</evidence>
<protein>
    <recommendedName>
        <fullName evidence="3">histidine kinase</fullName>
        <ecNumber evidence="3">2.7.13.3</ecNumber>
    </recommendedName>
</protein>
<feature type="coiled-coil region" evidence="13">
    <location>
        <begin position="332"/>
        <end position="359"/>
    </location>
</feature>
<dbReference type="HOGENOM" id="CLU_000445_20_10_4"/>
<evidence type="ECO:0000256" key="11">
    <source>
        <dbReference type="ARBA" id="ARBA00023012"/>
    </source>
</evidence>
<dbReference type="GO" id="GO:0046983">
    <property type="term" value="F:protein dimerization activity"/>
    <property type="evidence" value="ECO:0007669"/>
    <property type="project" value="InterPro"/>
</dbReference>
<dbReference type="InterPro" id="IPR042295">
    <property type="entry name" value="NarX-like_N_sf"/>
</dbReference>
<dbReference type="EC" id="2.7.13.3" evidence="3"/>
<dbReference type="KEGG" id="cnc:CNE_2c22980"/>
<sequence>MRRIDISRRDRSGGIRRCAADRTYTAPKPDFLDLAQEAPSATQGKWLPLPAHSHARAGRRANTRLPRLVAPDTAMFRTDPPAASATAASGAAGLPALRDRLSTRIISLSLAVLLVVLGMIAGTLWLSWKLEGAGAAINDAGSLRMRANRVAIELTLAQARQDNALAEQVQALDATLALLRKGDAARPLFLPDEPAIHAQMARVTQDWQQRLRPLAVAGAGNDAAPARYIAALPGFVAQADRLVGMIEHDSARKTDWLRVSQIALAAMACVGTVAVIYLLYLWIILPVLRLQDGLRRMAAREFSLRLPVESRDEFGTLSEGFNRMAGELQGLYHDLETRVAQKTAELERQNRDLETLYDMAAFLNQAADAEAMARGFLERVMRQFDADGGSVRVLDSRHGRMHLLAAAGLPAALAESESCAAANACHCGDATREAVVAIVDLRAAQRQGAAADATPCSRNGFQSLAAFRIESQRGATGVFALHFRTPRALPPSDRQMLETLGQHLGTALEHLRLSATARQLAVVEERNLVAQGLHDSIAQGLNYLNLQVQLLDAAVERDDLAETREIVPMLRHGVEESYQDVRELLNNFRSRLGTGELRPAVEETVGRFRRQCRTEATLSIDESGGAWPLAPEQQLQVLFILQEALSNVRKHAMAAHVAVALSHGPDFRLVVQDDGEGFDPEELATRAEAHIGLNIMRERAARLGAQLHVQARPGHGVRIELVLPAGRASGARKLADTRPAPTTTETQP</sequence>
<dbReference type="SUPFAM" id="SSF158472">
    <property type="entry name" value="HAMP domain-like"/>
    <property type="match status" value="1"/>
</dbReference>
<dbReference type="InterPro" id="IPR011712">
    <property type="entry name" value="Sig_transdc_His_kin_sub3_dim/P"/>
</dbReference>
<feature type="domain" description="HAMP" evidence="16">
    <location>
        <begin position="281"/>
        <end position="333"/>
    </location>
</feature>
<dbReference type="GO" id="GO:0005524">
    <property type="term" value="F:ATP binding"/>
    <property type="evidence" value="ECO:0007669"/>
    <property type="project" value="UniProtKB-KW"/>
</dbReference>
<evidence type="ECO:0000256" key="14">
    <source>
        <dbReference type="SAM" id="Phobius"/>
    </source>
</evidence>
<dbReference type="InterPro" id="IPR029016">
    <property type="entry name" value="GAF-like_dom_sf"/>
</dbReference>
<dbReference type="PANTHER" id="PTHR24421">
    <property type="entry name" value="NITRATE/NITRITE SENSOR PROTEIN NARX-RELATED"/>
    <property type="match status" value="1"/>
</dbReference>
<dbReference type="SUPFAM" id="SSF55781">
    <property type="entry name" value="GAF domain-like"/>
    <property type="match status" value="1"/>
</dbReference>
<accession>F8GTK0</accession>
<dbReference type="InterPro" id="IPR050482">
    <property type="entry name" value="Sensor_HK_TwoCompSys"/>
</dbReference>
<evidence type="ECO:0000256" key="4">
    <source>
        <dbReference type="ARBA" id="ARBA00022553"/>
    </source>
</evidence>
<keyword evidence="13" id="KW-0175">Coiled coil</keyword>
<dbReference type="Gene3D" id="1.20.120.960">
    <property type="entry name" value="Histidine kinase NarX, sensor domain"/>
    <property type="match status" value="1"/>
</dbReference>
<dbReference type="InterPro" id="IPR003660">
    <property type="entry name" value="HAMP_dom"/>
</dbReference>
<dbReference type="PROSITE" id="PS50885">
    <property type="entry name" value="HAMP"/>
    <property type="match status" value="1"/>
</dbReference>
<evidence type="ECO:0000256" key="3">
    <source>
        <dbReference type="ARBA" id="ARBA00012438"/>
    </source>
</evidence>
<dbReference type="InterPro" id="IPR036890">
    <property type="entry name" value="HATPase_C_sf"/>
</dbReference>
<dbReference type="Proteomes" id="UP000006798">
    <property type="component" value="Chromosome 2"/>
</dbReference>
<dbReference type="Pfam" id="PF13185">
    <property type="entry name" value="GAF_2"/>
    <property type="match status" value="1"/>
</dbReference>
<evidence type="ECO:0000256" key="12">
    <source>
        <dbReference type="ARBA" id="ARBA00023136"/>
    </source>
</evidence>
<evidence type="ECO:0000313" key="18">
    <source>
        <dbReference type="Proteomes" id="UP000006798"/>
    </source>
</evidence>
<proteinExistence type="predicted"/>
<dbReference type="Gene3D" id="3.30.450.40">
    <property type="match status" value="1"/>
</dbReference>
<dbReference type="CDD" id="cd06225">
    <property type="entry name" value="HAMP"/>
    <property type="match status" value="1"/>
</dbReference>
<reference evidence="17 18" key="1">
    <citation type="journal article" date="2011" name="J. Bacteriol.">
        <title>Complete genome sequence of the type strain Cupriavidus necator N-1.</title>
        <authorList>
            <person name="Poehlein A."/>
            <person name="Kusian B."/>
            <person name="Friedrich B."/>
            <person name="Daniel R."/>
            <person name="Bowien B."/>
        </authorList>
    </citation>
    <scope>NUCLEOTIDE SEQUENCE [LARGE SCALE GENOMIC DNA]</scope>
    <source>
        <strain evidence="18">ATCC 43291 / DSM 13513 / CCUG 52238 / LMG 8453 / N-1</strain>
    </source>
</reference>
<dbReference type="InterPro" id="IPR003018">
    <property type="entry name" value="GAF"/>
</dbReference>
<evidence type="ECO:0000256" key="2">
    <source>
        <dbReference type="ARBA" id="ARBA00004141"/>
    </source>
</evidence>
<evidence type="ECO:0000256" key="8">
    <source>
        <dbReference type="ARBA" id="ARBA00022777"/>
    </source>
</evidence>
<dbReference type="Pfam" id="PF13675">
    <property type="entry name" value="PilJ"/>
    <property type="match status" value="1"/>
</dbReference>
<dbReference type="GO" id="GO:0016020">
    <property type="term" value="C:membrane"/>
    <property type="evidence" value="ECO:0007669"/>
    <property type="project" value="UniProtKB-SubCell"/>
</dbReference>
<dbReference type="Pfam" id="PF07730">
    <property type="entry name" value="HisKA_3"/>
    <property type="match status" value="1"/>
</dbReference>
<dbReference type="Gene3D" id="3.30.565.10">
    <property type="entry name" value="Histidine kinase-like ATPase, C-terminal domain"/>
    <property type="match status" value="1"/>
</dbReference>
<keyword evidence="10 14" id="KW-1133">Transmembrane helix</keyword>
<dbReference type="Gene3D" id="6.10.340.10">
    <property type="match status" value="1"/>
</dbReference>
<dbReference type="Gene3D" id="1.20.5.1930">
    <property type="match status" value="1"/>
</dbReference>
<dbReference type="AlphaFoldDB" id="F8GTK0"/>
<dbReference type="SMART" id="SM00387">
    <property type="entry name" value="HATPase_c"/>
    <property type="match status" value="1"/>
</dbReference>
<keyword evidence="7" id="KW-0547">Nucleotide-binding</keyword>
<name>F8GTK0_CUPNN</name>
<organism evidence="17 18">
    <name type="scientific">Cupriavidus necator (strain ATCC 43291 / DSM 13513 / CCUG 52238 / LMG 8453 / N-1)</name>
    <name type="common">Ralstonia eutropha</name>
    <dbReference type="NCBI Taxonomy" id="1042878"/>
    <lineage>
        <taxon>Bacteria</taxon>
        <taxon>Pseudomonadati</taxon>
        <taxon>Pseudomonadota</taxon>
        <taxon>Betaproteobacteria</taxon>
        <taxon>Burkholderiales</taxon>
        <taxon>Burkholderiaceae</taxon>
        <taxon>Cupriavidus</taxon>
    </lineage>
</organism>
<feature type="domain" description="Histidine kinase" evidence="15">
    <location>
        <begin position="532"/>
        <end position="727"/>
    </location>
</feature>
<keyword evidence="9" id="KW-0067">ATP-binding</keyword>
<dbReference type="PANTHER" id="PTHR24421:SF10">
    <property type="entry name" value="NITRATE_NITRITE SENSOR PROTEIN NARQ"/>
    <property type="match status" value="1"/>
</dbReference>
<evidence type="ECO:0000259" key="16">
    <source>
        <dbReference type="PROSITE" id="PS50885"/>
    </source>
</evidence>